<gene>
    <name evidence="2" type="ORF">G8O67_004134</name>
</gene>
<protein>
    <submittedName>
        <fullName evidence="2">Uncharacterized protein</fullName>
    </submittedName>
</protein>
<feature type="transmembrane region" description="Helical" evidence="1">
    <location>
        <begin position="16"/>
        <end position="39"/>
    </location>
</feature>
<comment type="caution">
    <text evidence="2">The sequence shown here is derived from an EMBL/GenBank/DDBJ whole genome shotgun (WGS) entry which is preliminary data.</text>
</comment>
<evidence type="ECO:0000256" key="1">
    <source>
        <dbReference type="SAM" id="Phobius"/>
    </source>
</evidence>
<keyword evidence="1" id="KW-1133">Transmembrane helix</keyword>
<keyword evidence="1" id="KW-0472">Membrane</keyword>
<dbReference type="EMBL" id="DAAWYJ010000019">
    <property type="protein sequence ID" value="HAG0016791.1"/>
    <property type="molecule type" value="Genomic_DNA"/>
</dbReference>
<sequence length="45" mass="4910">MEVLKLIEESPILRRLIYSVLVVMLVYAAGGLDGLALLIKAVRGL</sequence>
<keyword evidence="1" id="KW-0812">Transmembrane</keyword>
<reference evidence="2" key="2">
    <citation type="submission" date="2020-02" db="EMBL/GenBank/DDBJ databases">
        <authorList>
            <consortium name="NCBI Pathogen Detection Project"/>
        </authorList>
    </citation>
    <scope>NUCLEOTIDE SEQUENCE</scope>
    <source>
        <strain evidence="2">MA.CK_00/00002125</strain>
    </source>
</reference>
<name>A0A756L973_SALER</name>
<proteinExistence type="predicted"/>
<organism evidence="2">
    <name type="scientific">Salmonella enterica</name>
    <name type="common">Salmonella choleraesuis</name>
    <dbReference type="NCBI Taxonomy" id="28901"/>
    <lineage>
        <taxon>Bacteria</taxon>
        <taxon>Pseudomonadati</taxon>
        <taxon>Pseudomonadota</taxon>
        <taxon>Gammaproteobacteria</taxon>
        <taxon>Enterobacterales</taxon>
        <taxon>Enterobacteriaceae</taxon>
        <taxon>Salmonella</taxon>
    </lineage>
</organism>
<dbReference type="AlphaFoldDB" id="A0A756L973"/>
<accession>A0A756L973</accession>
<reference evidence="2" key="1">
    <citation type="journal article" date="2018" name="Genome Biol.">
        <title>SKESA: strategic k-mer extension for scrupulous assemblies.</title>
        <authorList>
            <person name="Souvorov A."/>
            <person name="Agarwala R."/>
            <person name="Lipman D.J."/>
        </authorList>
    </citation>
    <scope>NUCLEOTIDE SEQUENCE</scope>
    <source>
        <strain evidence="2">MA.CK_00/00002125</strain>
    </source>
</reference>
<evidence type="ECO:0000313" key="2">
    <source>
        <dbReference type="EMBL" id="HAG0016791.1"/>
    </source>
</evidence>